<organism evidence="2 3">
    <name type="scientific">Rhypophila decipiens</name>
    <dbReference type="NCBI Taxonomy" id="261697"/>
    <lineage>
        <taxon>Eukaryota</taxon>
        <taxon>Fungi</taxon>
        <taxon>Dikarya</taxon>
        <taxon>Ascomycota</taxon>
        <taxon>Pezizomycotina</taxon>
        <taxon>Sordariomycetes</taxon>
        <taxon>Sordariomycetidae</taxon>
        <taxon>Sordariales</taxon>
        <taxon>Naviculisporaceae</taxon>
        <taxon>Rhypophila</taxon>
    </lineage>
</organism>
<keyword evidence="3" id="KW-1185">Reference proteome</keyword>
<feature type="compositionally biased region" description="Basic residues" evidence="1">
    <location>
        <begin position="290"/>
        <end position="299"/>
    </location>
</feature>
<feature type="compositionally biased region" description="Acidic residues" evidence="1">
    <location>
        <begin position="125"/>
        <end position="141"/>
    </location>
</feature>
<feature type="compositionally biased region" description="Basic and acidic residues" evidence="1">
    <location>
        <begin position="300"/>
        <end position="323"/>
    </location>
</feature>
<comment type="caution">
    <text evidence="2">The sequence shown here is derived from an EMBL/GenBank/DDBJ whole genome shotgun (WGS) entry which is preliminary data.</text>
</comment>
<dbReference type="EMBL" id="MU858167">
    <property type="protein sequence ID" value="KAK4210746.1"/>
    <property type="molecule type" value="Genomic_DNA"/>
</dbReference>
<protein>
    <submittedName>
        <fullName evidence="2">Uncharacterized protein</fullName>
    </submittedName>
</protein>
<dbReference type="Proteomes" id="UP001301769">
    <property type="component" value="Unassembled WGS sequence"/>
</dbReference>
<dbReference type="AlphaFoldDB" id="A0AAN6Y1Y9"/>
<evidence type="ECO:0000313" key="3">
    <source>
        <dbReference type="Proteomes" id="UP001301769"/>
    </source>
</evidence>
<feature type="compositionally biased region" description="Basic and acidic residues" evidence="1">
    <location>
        <begin position="361"/>
        <end position="372"/>
    </location>
</feature>
<sequence>MSTDPIPFDQEPFGFLSRNPSIRTYSHKASNQNRAKLLPQLKPSPATKRKWYDSPEPEPVRESSQGDRPPEAAEKDQATEADGTYPYEVEYGDDVVDDSEGVQEDERNSASLHSNLRKPRLEREFTDEDDGHDGHDDEDGEHDGVHDPQTFITDFPNDSVRHNSSAPTIPSSSVRRKPFLIFAKTPSKPTSYKKLERKNPDSAKSTKVNYIPGDGFSDNEARPNGLFNHKRRKLHYSSPAVGSLDLTQTPPRLPRPTTATTTTASSQPKEPRIILKRKKRKIDNSFLPRTPKKPRAKRPREKEDGEVSRKETGAPSTRDEFSRRTPTPVLGISAPHGQAVSNVILSEPGNNDQQPQSPPRVTKEDTANEVMKDAGIPGDNIEEISAPVSDPEHGLVNDQAEDDNQVDRGREQDDAIVPYSEDEYVAATQYRSKSSPPVKTVQQEGEELSPSLRPFRRAKSN</sequence>
<accession>A0AAN6Y1Y9</accession>
<feature type="region of interest" description="Disordered" evidence="1">
    <location>
        <begin position="27"/>
        <end position="461"/>
    </location>
</feature>
<evidence type="ECO:0000313" key="2">
    <source>
        <dbReference type="EMBL" id="KAK4210746.1"/>
    </source>
</evidence>
<feature type="compositionally biased region" description="Basic and acidic residues" evidence="1">
    <location>
        <begin position="50"/>
        <end position="78"/>
    </location>
</feature>
<feature type="compositionally biased region" description="Acidic residues" evidence="1">
    <location>
        <begin position="90"/>
        <end position="103"/>
    </location>
</feature>
<feature type="compositionally biased region" description="Polar residues" evidence="1">
    <location>
        <begin position="429"/>
        <end position="443"/>
    </location>
</feature>
<reference evidence="2" key="2">
    <citation type="submission" date="2023-05" db="EMBL/GenBank/DDBJ databases">
        <authorList>
            <consortium name="Lawrence Berkeley National Laboratory"/>
            <person name="Steindorff A."/>
            <person name="Hensen N."/>
            <person name="Bonometti L."/>
            <person name="Westerberg I."/>
            <person name="Brannstrom I.O."/>
            <person name="Guillou S."/>
            <person name="Cros-Aarteil S."/>
            <person name="Calhoun S."/>
            <person name="Haridas S."/>
            <person name="Kuo A."/>
            <person name="Mondo S."/>
            <person name="Pangilinan J."/>
            <person name="Riley R."/>
            <person name="Labutti K."/>
            <person name="Andreopoulos B."/>
            <person name="Lipzen A."/>
            <person name="Chen C."/>
            <person name="Yanf M."/>
            <person name="Daum C."/>
            <person name="Ng V."/>
            <person name="Clum A."/>
            <person name="Ohm R."/>
            <person name="Martin F."/>
            <person name="Silar P."/>
            <person name="Natvig D."/>
            <person name="Lalanne C."/>
            <person name="Gautier V."/>
            <person name="Ament-Velasquez S.L."/>
            <person name="Kruys A."/>
            <person name="Hutchinson M.I."/>
            <person name="Powell A.J."/>
            <person name="Barry K."/>
            <person name="Miller A.N."/>
            <person name="Grigoriev I.V."/>
            <person name="Debuchy R."/>
            <person name="Gladieux P."/>
            <person name="Thoren M.H."/>
            <person name="Johannesson H."/>
        </authorList>
    </citation>
    <scope>NUCLEOTIDE SEQUENCE</scope>
    <source>
        <strain evidence="2">PSN293</strain>
    </source>
</reference>
<gene>
    <name evidence="2" type="ORF">QBC37DRAFT_390268</name>
</gene>
<name>A0AAN6Y1Y9_9PEZI</name>
<proteinExistence type="predicted"/>
<feature type="compositionally biased region" description="Polar residues" evidence="1">
    <location>
        <begin position="162"/>
        <end position="173"/>
    </location>
</feature>
<evidence type="ECO:0000256" key="1">
    <source>
        <dbReference type="SAM" id="MobiDB-lite"/>
    </source>
</evidence>
<feature type="compositionally biased region" description="Low complexity" evidence="1">
    <location>
        <begin position="246"/>
        <end position="268"/>
    </location>
</feature>
<feature type="compositionally biased region" description="Polar residues" evidence="1">
    <location>
        <begin position="339"/>
        <end position="355"/>
    </location>
</feature>
<reference evidence="2" key="1">
    <citation type="journal article" date="2023" name="Mol. Phylogenet. Evol.">
        <title>Genome-scale phylogeny and comparative genomics of the fungal order Sordariales.</title>
        <authorList>
            <person name="Hensen N."/>
            <person name="Bonometti L."/>
            <person name="Westerberg I."/>
            <person name="Brannstrom I.O."/>
            <person name="Guillou S."/>
            <person name="Cros-Aarteil S."/>
            <person name="Calhoun S."/>
            <person name="Haridas S."/>
            <person name="Kuo A."/>
            <person name="Mondo S."/>
            <person name="Pangilinan J."/>
            <person name="Riley R."/>
            <person name="LaButti K."/>
            <person name="Andreopoulos B."/>
            <person name="Lipzen A."/>
            <person name="Chen C."/>
            <person name="Yan M."/>
            <person name="Daum C."/>
            <person name="Ng V."/>
            <person name="Clum A."/>
            <person name="Steindorff A."/>
            <person name="Ohm R.A."/>
            <person name="Martin F."/>
            <person name="Silar P."/>
            <person name="Natvig D.O."/>
            <person name="Lalanne C."/>
            <person name="Gautier V."/>
            <person name="Ament-Velasquez S.L."/>
            <person name="Kruys A."/>
            <person name="Hutchinson M.I."/>
            <person name="Powell A.J."/>
            <person name="Barry K."/>
            <person name="Miller A.N."/>
            <person name="Grigoriev I.V."/>
            <person name="Debuchy R."/>
            <person name="Gladieux P."/>
            <person name="Hiltunen Thoren M."/>
            <person name="Johannesson H."/>
        </authorList>
    </citation>
    <scope>NUCLEOTIDE SEQUENCE</scope>
    <source>
        <strain evidence="2">PSN293</strain>
    </source>
</reference>